<protein>
    <submittedName>
        <fullName evidence="5">Predicted transcriptional regulator</fullName>
    </submittedName>
</protein>
<dbReference type="eggNOG" id="COG1725">
    <property type="taxonomic scope" value="Bacteria"/>
</dbReference>
<sequence length="126" mass="13859">MIAIDESSGVPLWIQLRNRLVFLIVSGTFLPGQQLPTVRELCAELNVNYNTVSKVYKDIEKDGYVITRRGKGTFVAELDLRDASQQEGIAAANLLVDKFLDEMKELGLTASDAASLVAERVGGRFV</sequence>
<evidence type="ECO:0000259" key="4">
    <source>
        <dbReference type="PROSITE" id="PS50949"/>
    </source>
</evidence>
<evidence type="ECO:0000256" key="1">
    <source>
        <dbReference type="ARBA" id="ARBA00023015"/>
    </source>
</evidence>
<evidence type="ECO:0000256" key="2">
    <source>
        <dbReference type="ARBA" id="ARBA00023125"/>
    </source>
</evidence>
<dbReference type="GO" id="GO:0003677">
    <property type="term" value="F:DNA binding"/>
    <property type="evidence" value="ECO:0007669"/>
    <property type="project" value="UniProtKB-KW"/>
</dbReference>
<keyword evidence="2" id="KW-0238">DNA-binding</keyword>
<dbReference type="InterPro" id="IPR000524">
    <property type="entry name" value="Tscrpt_reg_HTH_GntR"/>
</dbReference>
<keyword evidence="1" id="KW-0805">Transcription regulation</keyword>
<keyword evidence="6" id="KW-1185">Reference proteome</keyword>
<dbReference type="Gene3D" id="1.10.10.10">
    <property type="entry name" value="Winged helix-like DNA-binding domain superfamily/Winged helix DNA-binding domain"/>
    <property type="match status" value="1"/>
</dbReference>
<dbReference type="PANTHER" id="PTHR38445">
    <property type="entry name" value="HTH-TYPE TRANSCRIPTIONAL REPRESSOR YTRA"/>
    <property type="match status" value="1"/>
</dbReference>
<dbReference type="SMART" id="SM00345">
    <property type="entry name" value="HTH_GNTR"/>
    <property type="match status" value="1"/>
</dbReference>
<dbReference type="AlphaFoldDB" id="C7N268"/>
<dbReference type="EMBL" id="CP001684">
    <property type="protein sequence ID" value="ACV21374.1"/>
    <property type="molecule type" value="Genomic_DNA"/>
</dbReference>
<dbReference type="KEGG" id="shi:Shel_03060"/>
<feature type="domain" description="HTH gntR-type" evidence="4">
    <location>
        <begin position="10"/>
        <end position="78"/>
    </location>
</feature>
<gene>
    <name evidence="5" type="ordered locus">Shel_03060</name>
</gene>
<dbReference type="PROSITE" id="PS50949">
    <property type="entry name" value="HTH_GNTR"/>
    <property type="match status" value="1"/>
</dbReference>
<dbReference type="InterPro" id="IPR036390">
    <property type="entry name" value="WH_DNA-bd_sf"/>
</dbReference>
<accession>C7N268</accession>
<organism evidence="5 6">
    <name type="scientific">Slackia heliotrinireducens (strain ATCC 29202 / DSM 20476 / NCTC 11029 / RHS 1)</name>
    <name type="common">Peptococcus heliotrinreducens</name>
    <dbReference type="NCBI Taxonomy" id="471855"/>
    <lineage>
        <taxon>Bacteria</taxon>
        <taxon>Bacillati</taxon>
        <taxon>Actinomycetota</taxon>
        <taxon>Coriobacteriia</taxon>
        <taxon>Eggerthellales</taxon>
        <taxon>Eggerthellaceae</taxon>
        <taxon>Slackia</taxon>
    </lineage>
</organism>
<dbReference type="InterPro" id="IPR036388">
    <property type="entry name" value="WH-like_DNA-bd_sf"/>
</dbReference>
<evidence type="ECO:0000313" key="6">
    <source>
        <dbReference type="Proteomes" id="UP000002026"/>
    </source>
</evidence>
<evidence type="ECO:0000256" key="3">
    <source>
        <dbReference type="ARBA" id="ARBA00023163"/>
    </source>
</evidence>
<dbReference type="SUPFAM" id="SSF46785">
    <property type="entry name" value="Winged helix' DNA-binding domain"/>
    <property type="match status" value="1"/>
</dbReference>
<dbReference type="STRING" id="471855.Shel_03060"/>
<dbReference type="Proteomes" id="UP000002026">
    <property type="component" value="Chromosome"/>
</dbReference>
<proteinExistence type="predicted"/>
<name>C7N268_SLAHD</name>
<keyword evidence="3" id="KW-0804">Transcription</keyword>
<dbReference type="PANTHER" id="PTHR38445:SF9">
    <property type="entry name" value="HTH-TYPE TRANSCRIPTIONAL REPRESSOR YTRA"/>
    <property type="match status" value="1"/>
</dbReference>
<reference evidence="5 6" key="1">
    <citation type="journal article" date="2009" name="Stand. Genomic Sci.">
        <title>Complete genome sequence of Slackia heliotrinireducens type strain (RHS 1).</title>
        <authorList>
            <person name="Pukall R."/>
            <person name="Lapidus A."/>
            <person name="Nolan M."/>
            <person name="Copeland A."/>
            <person name="Glavina Del Rio T."/>
            <person name="Lucas S."/>
            <person name="Chen F."/>
            <person name="Tice H."/>
            <person name="Cheng J.F."/>
            <person name="Chertkov O."/>
            <person name="Bruce D."/>
            <person name="Goodwin L."/>
            <person name="Kuske C."/>
            <person name="Brettin T."/>
            <person name="Detter J.C."/>
            <person name="Han C."/>
            <person name="Pitluck S."/>
            <person name="Pati A."/>
            <person name="Mavrommatis K."/>
            <person name="Ivanova N."/>
            <person name="Ovchinnikova G."/>
            <person name="Chen A."/>
            <person name="Palaniappan K."/>
            <person name="Schneider S."/>
            <person name="Rohde M."/>
            <person name="Chain P."/>
            <person name="D'haeseleer P."/>
            <person name="Goker M."/>
            <person name="Bristow J."/>
            <person name="Eisen J.A."/>
            <person name="Markowitz V."/>
            <person name="Kyrpides N.C."/>
            <person name="Klenk H.P."/>
            <person name="Hugenholtz P."/>
        </authorList>
    </citation>
    <scope>NUCLEOTIDE SEQUENCE [LARGE SCALE GENOMIC DNA]</scope>
    <source>
        <strain evidence="6">ATCC 29202 / DSM 20476 / NCTC 11029 / RHS 1</strain>
    </source>
</reference>
<dbReference type="Pfam" id="PF00392">
    <property type="entry name" value="GntR"/>
    <property type="match status" value="1"/>
</dbReference>
<evidence type="ECO:0000313" key="5">
    <source>
        <dbReference type="EMBL" id="ACV21374.1"/>
    </source>
</evidence>
<dbReference type="CDD" id="cd07377">
    <property type="entry name" value="WHTH_GntR"/>
    <property type="match status" value="1"/>
</dbReference>
<dbReference type="GO" id="GO:0003700">
    <property type="term" value="F:DNA-binding transcription factor activity"/>
    <property type="evidence" value="ECO:0007669"/>
    <property type="project" value="InterPro"/>
</dbReference>
<dbReference type="HOGENOM" id="CLU_017584_10_1_11"/>